<dbReference type="SUPFAM" id="SSF55383">
    <property type="entry name" value="Copper amine oxidase, domain N"/>
    <property type="match status" value="1"/>
</dbReference>
<feature type="signal peptide" evidence="1">
    <location>
        <begin position="1"/>
        <end position="28"/>
    </location>
</feature>
<evidence type="ECO:0000313" key="4">
    <source>
        <dbReference type="EMBL" id="MFC5451612.1"/>
    </source>
</evidence>
<dbReference type="Pfam" id="PF00149">
    <property type="entry name" value="Metallophos"/>
    <property type="match status" value="1"/>
</dbReference>
<feature type="domain" description="Calcineurin-like phosphoesterase" evidence="2">
    <location>
        <begin position="146"/>
        <end position="375"/>
    </location>
</feature>
<dbReference type="InterPro" id="IPR029052">
    <property type="entry name" value="Metallo-depent_PP-like"/>
</dbReference>
<dbReference type="Pfam" id="PF07833">
    <property type="entry name" value="Cu_amine_oxidN1"/>
    <property type="match status" value="1"/>
</dbReference>
<dbReference type="Proteomes" id="UP001596044">
    <property type="component" value="Unassembled WGS sequence"/>
</dbReference>
<organism evidence="4 5">
    <name type="scientific">Paenibacillus aestuarii</name>
    <dbReference type="NCBI Taxonomy" id="516965"/>
    <lineage>
        <taxon>Bacteria</taxon>
        <taxon>Bacillati</taxon>
        <taxon>Bacillota</taxon>
        <taxon>Bacilli</taxon>
        <taxon>Bacillales</taxon>
        <taxon>Paenibacillaceae</taxon>
        <taxon>Paenibacillus</taxon>
    </lineage>
</organism>
<dbReference type="SUPFAM" id="SSF56300">
    <property type="entry name" value="Metallo-dependent phosphatases"/>
    <property type="match status" value="1"/>
</dbReference>
<evidence type="ECO:0000259" key="3">
    <source>
        <dbReference type="Pfam" id="PF07833"/>
    </source>
</evidence>
<dbReference type="InterPro" id="IPR012854">
    <property type="entry name" value="Cu_amine_oxidase-like_N"/>
</dbReference>
<sequence>MKKMLKWIGAAASVMTAILAGGASVASAADADIALRSAMEGMNGTLGWAADTQMIIVDVAGSKASLKVGSTDATIKGQAVKLDKAPYVMNGATQISPATLKQIQDALKGSDKLLFTFSSVGDCRIEDGYTGASAQDLKWMVNTKVLTRMTDEMEAKKSNMLLFNGDMILGYSKNSDVNYLNRQYAYWRGVVGTAFEHGMYVFPVPGNHEVQDKYKDENGKTVKKATESNENTWRDNMGDIIVDSQRFSQILGDNIAGFDPNNYPQIGGVDKISTNQKQLDYSFDYRGSHFAIINTDPTGNDSHAPTEWLAKDLAAAKARGMKHNFVFGHKMAYTYIYDPSITEPGGLDADKTAADAFWKVIEDNKATYLSGHEHITDISRPNNGSAYQIIVGSGGSPFEAVKPTGKDTDRYYAYVTAKVYESGKVHFDAYGFDANFGPTQNFMSWDLEQGF</sequence>
<evidence type="ECO:0000313" key="5">
    <source>
        <dbReference type="Proteomes" id="UP001596044"/>
    </source>
</evidence>
<keyword evidence="1" id="KW-0732">Signal</keyword>
<dbReference type="CDD" id="cd00838">
    <property type="entry name" value="MPP_superfamily"/>
    <property type="match status" value="1"/>
</dbReference>
<gene>
    <name evidence="4" type="ORF">ACFPOG_25760</name>
</gene>
<proteinExistence type="predicted"/>
<dbReference type="EMBL" id="JBHSMJ010000039">
    <property type="protein sequence ID" value="MFC5451612.1"/>
    <property type="molecule type" value="Genomic_DNA"/>
</dbReference>
<name>A0ABW0KGA4_9BACL</name>
<comment type="caution">
    <text evidence="4">The sequence shown here is derived from an EMBL/GenBank/DDBJ whole genome shotgun (WGS) entry which is preliminary data.</text>
</comment>
<dbReference type="Gene3D" id="3.60.21.10">
    <property type="match status" value="1"/>
</dbReference>
<dbReference type="InterPro" id="IPR004843">
    <property type="entry name" value="Calcineurin-like_PHP"/>
</dbReference>
<feature type="domain" description="Copper amine oxidase-like N-terminal" evidence="3">
    <location>
        <begin position="34"/>
        <end position="100"/>
    </location>
</feature>
<evidence type="ECO:0000256" key="1">
    <source>
        <dbReference type="SAM" id="SignalP"/>
    </source>
</evidence>
<dbReference type="RefSeq" id="WP_270881129.1">
    <property type="nucleotide sequence ID" value="NZ_JAQFVF010000045.1"/>
</dbReference>
<keyword evidence="5" id="KW-1185">Reference proteome</keyword>
<dbReference type="Gene3D" id="3.30.457.10">
    <property type="entry name" value="Copper amine oxidase-like, N-terminal domain"/>
    <property type="match status" value="1"/>
</dbReference>
<accession>A0ABW0KGA4</accession>
<reference evidence="5" key="1">
    <citation type="journal article" date="2019" name="Int. J. Syst. Evol. Microbiol.">
        <title>The Global Catalogue of Microorganisms (GCM) 10K type strain sequencing project: providing services to taxonomists for standard genome sequencing and annotation.</title>
        <authorList>
            <consortium name="The Broad Institute Genomics Platform"/>
            <consortium name="The Broad Institute Genome Sequencing Center for Infectious Disease"/>
            <person name="Wu L."/>
            <person name="Ma J."/>
        </authorList>
    </citation>
    <scope>NUCLEOTIDE SEQUENCE [LARGE SCALE GENOMIC DNA]</scope>
    <source>
        <strain evidence="5">KACC 11904</strain>
    </source>
</reference>
<dbReference type="InterPro" id="IPR036582">
    <property type="entry name" value="Mao_N_sf"/>
</dbReference>
<feature type="chain" id="PRO_5045535337" evidence="1">
    <location>
        <begin position="29"/>
        <end position="451"/>
    </location>
</feature>
<protein>
    <submittedName>
        <fullName evidence="4">Stalk domain-containing protein</fullName>
    </submittedName>
</protein>
<evidence type="ECO:0000259" key="2">
    <source>
        <dbReference type="Pfam" id="PF00149"/>
    </source>
</evidence>